<name>A0A9P6E846_9AGAR</name>
<accession>A0A9P6E846</accession>
<dbReference type="PANTHER" id="PTHR40465:SF1">
    <property type="entry name" value="DUF6534 DOMAIN-CONTAINING PROTEIN"/>
    <property type="match status" value="1"/>
</dbReference>
<keyword evidence="2" id="KW-0472">Membrane</keyword>
<dbReference type="PANTHER" id="PTHR40465">
    <property type="entry name" value="CHROMOSOME 1, WHOLE GENOME SHOTGUN SEQUENCE"/>
    <property type="match status" value="1"/>
</dbReference>
<keyword evidence="5" id="KW-1185">Reference proteome</keyword>
<feature type="transmembrane region" description="Helical" evidence="2">
    <location>
        <begin position="230"/>
        <end position="252"/>
    </location>
</feature>
<proteinExistence type="predicted"/>
<sequence>MGPAVSFSVPDTIGAAFVGFSVSCGLFGALSMQVFVYFQRYYLDRPIYKFLVAFLWLLELLDQIFIGYSVYYYNILYYNRPEEIMLGNIVWTLILQIVLGCLVGTVVKCCFTMRVWRFSKENLYITGGIVLLIFAQLGLALVYCIRAFQLNKFMYAERLRVVASLALGAGLLTDGVIAAALCYFLKKLRTGFKKSDTLINSLTTYAISTGALTGAVGLCTMILYNARPNTFFYIASYFNLGKLYAISFLSTLNTRKVNRGRGTDDQDEPTRDHSLSQNAVWMNGTHNTSARPRSQEFTPTKSVEIGIRKEISIITDLESAALRYNNSSKSEAGVAY</sequence>
<evidence type="ECO:0000256" key="1">
    <source>
        <dbReference type="SAM" id="MobiDB-lite"/>
    </source>
</evidence>
<dbReference type="InterPro" id="IPR045339">
    <property type="entry name" value="DUF6534"/>
</dbReference>
<feature type="region of interest" description="Disordered" evidence="1">
    <location>
        <begin position="258"/>
        <end position="279"/>
    </location>
</feature>
<feature type="transmembrane region" description="Helical" evidence="2">
    <location>
        <begin position="161"/>
        <end position="185"/>
    </location>
</feature>
<dbReference type="Pfam" id="PF20152">
    <property type="entry name" value="DUF6534"/>
    <property type="match status" value="1"/>
</dbReference>
<feature type="transmembrane region" description="Helical" evidence="2">
    <location>
        <begin position="50"/>
        <end position="73"/>
    </location>
</feature>
<feature type="transmembrane region" description="Helical" evidence="2">
    <location>
        <begin position="197"/>
        <end position="224"/>
    </location>
</feature>
<dbReference type="OrthoDB" id="3190888at2759"/>
<feature type="transmembrane region" description="Helical" evidence="2">
    <location>
        <begin position="12"/>
        <end position="38"/>
    </location>
</feature>
<evidence type="ECO:0000313" key="5">
    <source>
        <dbReference type="Proteomes" id="UP000807306"/>
    </source>
</evidence>
<reference evidence="4" key="1">
    <citation type="submission" date="2020-11" db="EMBL/GenBank/DDBJ databases">
        <authorList>
            <consortium name="DOE Joint Genome Institute"/>
            <person name="Ahrendt S."/>
            <person name="Riley R."/>
            <person name="Andreopoulos W."/>
            <person name="Labutti K."/>
            <person name="Pangilinan J."/>
            <person name="Ruiz-Duenas F.J."/>
            <person name="Barrasa J.M."/>
            <person name="Sanchez-Garcia M."/>
            <person name="Camarero S."/>
            <person name="Miyauchi S."/>
            <person name="Serrano A."/>
            <person name="Linde D."/>
            <person name="Babiker R."/>
            <person name="Drula E."/>
            <person name="Ayuso-Fernandez I."/>
            <person name="Pacheco R."/>
            <person name="Padilla G."/>
            <person name="Ferreira P."/>
            <person name="Barriuso J."/>
            <person name="Kellner H."/>
            <person name="Castanera R."/>
            <person name="Alfaro M."/>
            <person name="Ramirez L."/>
            <person name="Pisabarro A.G."/>
            <person name="Kuo A."/>
            <person name="Tritt A."/>
            <person name="Lipzen A."/>
            <person name="He G."/>
            <person name="Yan M."/>
            <person name="Ng V."/>
            <person name="Cullen D."/>
            <person name="Martin F."/>
            <person name="Rosso M.-N."/>
            <person name="Henrissat B."/>
            <person name="Hibbett D."/>
            <person name="Martinez A.T."/>
            <person name="Grigoriev I.V."/>
        </authorList>
    </citation>
    <scope>NUCLEOTIDE SEQUENCE</scope>
    <source>
        <strain evidence="4">CBS 506.95</strain>
    </source>
</reference>
<comment type="caution">
    <text evidence="4">The sequence shown here is derived from an EMBL/GenBank/DDBJ whole genome shotgun (WGS) entry which is preliminary data.</text>
</comment>
<keyword evidence="2" id="KW-0812">Transmembrane</keyword>
<dbReference type="AlphaFoldDB" id="A0A9P6E846"/>
<feature type="domain" description="DUF6534" evidence="3">
    <location>
        <begin position="171"/>
        <end position="256"/>
    </location>
</feature>
<protein>
    <recommendedName>
        <fullName evidence="3">DUF6534 domain-containing protein</fullName>
    </recommendedName>
</protein>
<feature type="transmembrane region" description="Helical" evidence="2">
    <location>
        <begin position="123"/>
        <end position="149"/>
    </location>
</feature>
<keyword evidence="2" id="KW-1133">Transmembrane helix</keyword>
<dbReference type="EMBL" id="MU157901">
    <property type="protein sequence ID" value="KAF9524257.1"/>
    <property type="molecule type" value="Genomic_DNA"/>
</dbReference>
<feature type="transmembrane region" description="Helical" evidence="2">
    <location>
        <begin position="85"/>
        <end position="111"/>
    </location>
</feature>
<feature type="compositionally biased region" description="Basic and acidic residues" evidence="1">
    <location>
        <begin position="261"/>
        <end position="274"/>
    </location>
</feature>
<evidence type="ECO:0000313" key="4">
    <source>
        <dbReference type="EMBL" id="KAF9524257.1"/>
    </source>
</evidence>
<evidence type="ECO:0000259" key="3">
    <source>
        <dbReference type="Pfam" id="PF20152"/>
    </source>
</evidence>
<evidence type="ECO:0000256" key="2">
    <source>
        <dbReference type="SAM" id="Phobius"/>
    </source>
</evidence>
<dbReference type="Proteomes" id="UP000807306">
    <property type="component" value="Unassembled WGS sequence"/>
</dbReference>
<gene>
    <name evidence="4" type="ORF">CPB83DRAFT_910032</name>
</gene>
<organism evidence="4 5">
    <name type="scientific">Crepidotus variabilis</name>
    <dbReference type="NCBI Taxonomy" id="179855"/>
    <lineage>
        <taxon>Eukaryota</taxon>
        <taxon>Fungi</taxon>
        <taxon>Dikarya</taxon>
        <taxon>Basidiomycota</taxon>
        <taxon>Agaricomycotina</taxon>
        <taxon>Agaricomycetes</taxon>
        <taxon>Agaricomycetidae</taxon>
        <taxon>Agaricales</taxon>
        <taxon>Agaricineae</taxon>
        <taxon>Crepidotaceae</taxon>
        <taxon>Crepidotus</taxon>
    </lineage>
</organism>